<sequence>MDAQLNGMQTHGRKGLVYDWQALLVPDEPDFSDALSDILHDDSVVAEHS</sequence>
<dbReference type="EMBL" id="CAEZTQ010000024">
    <property type="protein sequence ID" value="CAB4566501.1"/>
    <property type="molecule type" value="Genomic_DNA"/>
</dbReference>
<evidence type="ECO:0000313" key="3">
    <source>
        <dbReference type="EMBL" id="CAB4645796.1"/>
    </source>
</evidence>
<reference evidence="2" key="1">
    <citation type="submission" date="2020-05" db="EMBL/GenBank/DDBJ databases">
        <authorList>
            <person name="Chiriac C."/>
            <person name="Salcher M."/>
            <person name="Ghai R."/>
            <person name="Kavagutti S V."/>
        </authorList>
    </citation>
    <scope>NUCLEOTIDE SEQUENCE</scope>
</reference>
<evidence type="ECO:0000313" key="2">
    <source>
        <dbReference type="EMBL" id="CAB4566501.1"/>
    </source>
</evidence>
<accession>A0A6J6DQV9</accession>
<dbReference type="AlphaFoldDB" id="A0A6J6DQV9"/>
<proteinExistence type="predicted"/>
<evidence type="ECO:0000313" key="1">
    <source>
        <dbReference type="EMBL" id="CAB4555446.1"/>
    </source>
</evidence>
<organism evidence="2">
    <name type="scientific">freshwater metagenome</name>
    <dbReference type="NCBI Taxonomy" id="449393"/>
    <lineage>
        <taxon>unclassified sequences</taxon>
        <taxon>metagenomes</taxon>
        <taxon>ecological metagenomes</taxon>
    </lineage>
</organism>
<dbReference type="EMBL" id="CAEZTC010000041">
    <property type="protein sequence ID" value="CAB4555446.1"/>
    <property type="molecule type" value="Genomic_DNA"/>
</dbReference>
<gene>
    <name evidence="1" type="ORF">UFOPK1572_00461</name>
    <name evidence="2" type="ORF">UFOPK1704_00218</name>
    <name evidence="3" type="ORF">UFOPK2169_00434</name>
</gene>
<protein>
    <submittedName>
        <fullName evidence="2">Unannotated protein</fullName>
    </submittedName>
</protein>
<name>A0A6J6DQV9_9ZZZZ</name>
<dbReference type="EMBL" id="CAEZWE010000011">
    <property type="protein sequence ID" value="CAB4645796.1"/>
    <property type="molecule type" value="Genomic_DNA"/>
</dbReference>